<dbReference type="EMBL" id="KZ613950">
    <property type="protein sequence ID" value="PMD37040.1"/>
    <property type="molecule type" value="Genomic_DNA"/>
</dbReference>
<organism evidence="2 3">
    <name type="scientific">Hyaloscypha variabilis (strain UAMH 11265 / GT02V1 / F)</name>
    <name type="common">Meliniomyces variabilis</name>
    <dbReference type="NCBI Taxonomy" id="1149755"/>
    <lineage>
        <taxon>Eukaryota</taxon>
        <taxon>Fungi</taxon>
        <taxon>Dikarya</taxon>
        <taxon>Ascomycota</taxon>
        <taxon>Pezizomycotina</taxon>
        <taxon>Leotiomycetes</taxon>
        <taxon>Helotiales</taxon>
        <taxon>Hyaloscyphaceae</taxon>
        <taxon>Hyaloscypha</taxon>
        <taxon>Hyaloscypha variabilis</taxon>
    </lineage>
</organism>
<keyword evidence="1" id="KW-0472">Membrane</keyword>
<feature type="transmembrane region" description="Helical" evidence="1">
    <location>
        <begin position="365"/>
        <end position="387"/>
    </location>
</feature>
<dbReference type="OrthoDB" id="2830640at2759"/>
<dbReference type="Proteomes" id="UP000235786">
    <property type="component" value="Unassembled WGS sequence"/>
</dbReference>
<feature type="transmembrane region" description="Helical" evidence="1">
    <location>
        <begin position="399"/>
        <end position="420"/>
    </location>
</feature>
<reference evidence="2 3" key="1">
    <citation type="submission" date="2016-04" db="EMBL/GenBank/DDBJ databases">
        <title>A degradative enzymes factory behind the ericoid mycorrhizal symbiosis.</title>
        <authorList>
            <consortium name="DOE Joint Genome Institute"/>
            <person name="Martino E."/>
            <person name="Morin E."/>
            <person name="Grelet G."/>
            <person name="Kuo A."/>
            <person name="Kohler A."/>
            <person name="Daghino S."/>
            <person name="Barry K."/>
            <person name="Choi C."/>
            <person name="Cichocki N."/>
            <person name="Clum A."/>
            <person name="Copeland A."/>
            <person name="Hainaut M."/>
            <person name="Haridas S."/>
            <person name="Labutti K."/>
            <person name="Lindquist E."/>
            <person name="Lipzen A."/>
            <person name="Khouja H.-R."/>
            <person name="Murat C."/>
            <person name="Ohm R."/>
            <person name="Olson A."/>
            <person name="Spatafora J."/>
            <person name="Veneault-Fourrey C."/>
            <person name="Henrissat B."/>
            <person name="Grigoriev I."/>
            <person name="Martin F."/>
            <person name="Perotto S."/>
        </authorList>
    </citation>
    <scope>NUCLEOTIDE SEQUENCE [LARGE SCALE GENOMIC DNA]</scope>
    <source>
        <strain evidence="2 3">F</strain>
    </source>
</reference>
<keyword evidence="3" id="KW-1185">Reference proteome</keyword>
<protein>
    <recommendedName>
        <fullName evidence="4">Cora-domain-containing protein</fullName>
    </recommendedName>
</protein>
<dbReference type="Gene3D" id="1.20.58.340">
    <property type="entry name" value="Magnesium transport protein CorA, transmembrane region"/>
    <property type="match status" value="1"/>
</dbReference>
<accession>A0A2J6REU5</accession>
<keyword evidence="1" id="KW-1133">Transmembrane helix</keyword>
<gene>
    <name evidence="2" type="ORF">L207DRAFT_586718</name>
</gene>
<name>A0A2J6REU5_HYAVF</name>
<feature type="transmembrane region" description="Helical" evidence="1">
    <location>
        <begin position="117"/>
        <end position="134"/>
    </location>
</feature>
<evidence type="ECO:0000313" key="2">
    <source>
        <dbReference type="EMBL" id="PMD37040.1"/>
    </source>
</evidence>
<evidence type="ECO:0000256" key="1">
    <source>
        <dbReference type="SAM" id="Phobius"/>
    </source>
</evidence>
<proteinExistence type="predicted"/>
<keyword evidence="1" id="KW-0812">Transmembrane</keyword>
<evidence type="ECO:0008006" key="4">
    <source>
        <dbReference type="Google" id="ProtNLM"/>
    </source>
</evidence>
<dbReference type="STRING" id="1149755.A0A2J6REU5"/>
<dbReference type="AlphaFoldDB" id="A0A2J6REU5"/>
<sequence length="434" mass="49381">MEGLQELAKEMFEKEQQFRQVSSPIDLINISASPSEDMSYGVVEIHNRNLVAALDGEATLKVVRILREDNEILNISRDLFMEIFQLFEIEAYILYLISRNSYGFHRFEATKSSSNDSLSSFFLGTVLYVLIWSFNPRSLKTRAMLLTRRSSGLHNDKETFRQFQNILRFYKYYVYTPGLLAFVAGAHIIQFVDEYILLELRLIRSIEAGTGHGTWRSELPRVHGLVVRDELTRKSDDITQITRSSGMVGGCLVDLANNSRHVEIASSLLAFLLEKIDSSHLAQDFDRRNYDASAKALQLLVPTLQGQIKSAKSYIRYLQERARNQSSVLFGLLTHEDAIANIKLADASKQLAQSMKKDSSAMKTVAIMTMAFLPATFFAALFAVPSLQWDKPGVVQDKFWIYWAFTLPSTAFVFIAWFLITNWESITSGKNGRE</sequence>
<evidence type="ECO:0000313" key="3">
    <source>
        <dbReference type="Proteomes" id="UP000235786"/>
    </source>
</evidence>